<protein>
    <recommendedName>
        <fullName evidence="18">Dipeptidyl-peptidase IV</fullName>
    </recommendedName>
</protein>
<organism evidence="16 17">
    <name type="scientific">Chytriomyces confervae</name>
    <dbReference type="NCBI Taxonomy" id="246404"/>
    <lineage>
        <taxon>Eukaryota</taxon>
        <taxon>Fungi</taxon>
        <taxon>Fungi incertae sedis</taxon>
        <taxon>Chytridiomycota</taxon>
        <taxon>Chytridiomycota incertae sedis</taxon>
        <taxon>Chytridiomycetes</taxon>
        <taxon>Chytridiales</taxon>
        <taxon>Chytriomycetaceae</taxon>
        <taxon>Chytriomyces</taxon>
    </lineage>
</organism>
<evidence type="ECO:0000256" key="13">
    <source>
        <dbReference type="SAM" id="Phobius"/>
    </source>
</evidence>
<keyword evidence="17" id="KW-1185">Reference proteome</keyword>
<dbReference type="GO" id="GO:0006508">
    <property type="term" value="P:proteolysis"/>
    <property type="evidence" value="ECO:0007669"/>
    <property type="project" value="UniProtKB-KW"/>
</dbReference>
<evidence type="ECO:0008006" key="18">
    <source>
        <dbReference type="Google" id="ProtNLM"/>
    </source>
</evidence>
<feature type="domain" description="Peptidase S9 prolyl oligopeptidase catalytic" evidence="14">
    <location>
        <begin position="764"/>
        <end position="960"/>
    </location>
</feature>
<evidence type="ECO:0000256" key="10">
    <source>
        <dbReference type="ARBA" id="ARBA00023136"/>
    </source>
</evidence>
<dbReference type="SUPFAM" id="SSF53474">
    <property type="entry name" value="alpha/beta-Hydrolases"/>
    <property type="match status" value="1"/>
</dbReference>
<dbReference type="PANTHER" id="PTHR11731">
    <property type="entry name" value="PROTEASE FAMILY S9B,C DIPEPTIDYL-PEPTIDASE IV-RELATED"/>
    <property type="match status" value="1"/>
</dbReference>
<dbReference type="InterPro" id="IPR050278">
    <property type="entry name" value="Serine_Prot_S9B/DPPIV"/>
</dbReference>
<dbReference type="InterPro" id="IPR029058">
    <property type="entry name" value="AB_hydrolase_fold"/>
</dbReference>
<evidence type="ECO:0000256" key="4">
    <source>
        <dbReference type="ARBA" id="ARBA00022670"/>
    </source>
</evidence>
<comment type="caution">
    <text evidence="16">The sequence shown here is derived from an EMBL/GenBank/DDBJ whole genome shotgun (WGS) entry which is preliminary data.</text>
</comment>
<comment type="subcellular location">
    <subcellularLocation>
        <location evidence="1">Vacuole membrane</location>
        <topology evidence="1">Single-pass type II membrane protein</topology>
    </subcellularLocation>
</comment>
<dbReference type="GO" id="GO:0005774">
    <property type="term" value="C:vacuolar membrane"/>
    <property type="evidence" value="ECO:0007669"/>
    <property type="project" value="UniProtKB-SubCell"/>
</dbReference>
<keyword evidence="7" id="KW-0720">Serine protease</keyword>
<evidence type="ECO:0000259" key="14">
    <source>
        <dbReference type="Pfam" id="PF00326"/>
    </source>
</evidence>
<name>A0A507FR42_9FUNG</name>
<keyword evidence="6" id="KW-0378">Hydrolase</keyword>
<feature type="transmembrane region" description="Helical" evidence="13">
    <location>
        <begin position="81"/>
        <end position="100"/>
    </location>
</feature>
<dbReference type="OrthoDB" id="16520at2759"/>
<dbReference type="GO" id="GO:0008239">
    <property type="term" value="F:dipeptidyl-peptidase activity"/>
    <property type="evidence" value="ECO:0007669"/>
    <property type="project" value="TreeGrafter"/>
</dbReference>
<evidence type="ECO:0000256" key="9">
    <source>
        <dbReference type="ARBA" id="ARBA00022989"/>
    </source>
</evidence>
<dbReference type="Gene3D" id="3.40.50.1820">
    <property type="entry name" value="alpha/beta hydrolase"/>
    <property type="match status" value="1"/>
</dbReference>
<keyword evidence="11" id="KW-0325">Glycoprotein</keyword>
<feature type="region of interest" description="Disordered" evidence="12">
    <location>
        <begin position="1"/>
        <end position="47"/>
    </location>
</feature>
<dbReference type="GO" id="GO:0004252">
    <property type="term" value="F:serine-type endopeptidase activity"/>
    <property type="evidence" value="ECO:0007669"/>
    <property type="project" value="InterPro"/>
</dbReference>
<dbReference type="InterPro" id="IPR002469">
    <property type="entry name" value="Peptidase_S9B_N"/>
</dbReference>
<feature type="region of interest" description="Disordered" evidence="12">
    <location>
        <begin position="247"/>
        <end position="271"/>
    </location>
</feature>
<keyword evidence="5 13" id="KW-0812">Transmembrane</keyword>
<dbReference type="SUPFAM" id="SSF82171">
    <property type="entry name" value="DPP6 N-terminal domain-like"/>
    <property type="match status" value="1"/>
</dbReference>
<evidence type="ECO:0000313" key="16">
    <source>
        <dbReference type="EMBL" id="TPX78722.1"/>
    </source>
</evidence>
<evidence type="ECO:0000256" key="7">
    <source>
        <dbReference type="ARBA" id="ARBA00022825"/>
    </source>
</evidence>
<gene>
    <name evidence="16" type="ORF">CcCBS67573_g00101</name>
</gene>
<reference evidence="16 17" key="1">
    <citation type="journal article" date="2019" name="Sci. Rep.">
        <title>Comparative genomics of chytrid fungi reveal insights into the obligate biotrophic and pathogenic lifestyle of Synchytrium endobioticum.</title>
        <authorList>
            <person name="van de Vossenberg B.T.L.H."/>
            <person name="Warris S."/>
            <person name="Nguyen H.D.T."/>
            <person name="van Gent-Pelzer M.P.E."/>
            <person name="Joly D.L."/>
            <person name="van de Geest H.C."/>
            <person name="Bonants P.J.M."/>
            <person name="Smith D.S."/>
            <person name="Levesque C.A."/>
            <person name="van der Lee T.A.J."/>
        </authorList>
    </citation>
    <scope>NUCLEOTIDE SEQUENCE [LARGE SCALE GENOMIC DNA]</scope>
    <source>
        <strain evidence="16 17">CBS 675.73</strain>
    </source>
</reference>
<keyword evidence="4" id="KW-0645">Protease</keyword>
<dbReference type="Pfam" id="PF00326">
    <property type="entry name" value="Peptidase_S9"/>
    <property type="match status" value="1"/>
</dbReference>
<feature type="compositionally biased region" description="Polar residues" evidence="12">
    <location>
        <begin position="247"/>
        <end position="268"/>
    </location>
</feature>
<feature type="domain" description="Dipeptidylpeptidase IV N-terminal" evidence="15">
    <location>
        <begin position="200"/>
        <end position="671"/>
    </location>
</feature>
<dbReference type="PANTHER" id="PTHR11731:SF200">
    <property type="entry name" value="DIPEPTIDYL PEPTIDASE 10, ISOFORM B"/>
    <property type="match status" value="1"/>
</dbReference>
<keyword evidence="3" id="KW-0031">Aminopeptidase</keyword>
<evidence type="ECO:0000256" key="6">
    <source>
        <dbReference type="ARBA" id="ARBA00022801"/>
    </source>
</evidence>
<dbReference type="GO" id="GO:0005886">
    <property type="term" value="C:plasma membrane"/>
    <property type="evidence" value="ECO:0007669"/>
    <property type="project" value="TreeGrafter"/>
</dbReference>
<dbReference type="InterPro" id="IPR002471">
    <property type="entry name" value="Pept_S9_AS"/>
</dbReference>
<keyword evidence="10 13" id="KW-0472">Membrane</keyword>
<dbReference type="InterPro" id="IPR001375">
    <property type="entry name" value="Peptidase_S9_cat"/>
</dbReference>
<evidence type="ECO:0000256" key="5">
    <source>
        <dbReference type="ARBA" id="ARBA00022692"/>
    </source>
</evidence>
<evidence type="ECO:0000256" key="8">
    <source>
        <dbReference type="ARBA" id="ARBA00022968"/>
    </source>
</evidence>
<dbReference type="STRING" id="246404.A0A507FR42"/>
<evidence type="ECO:0000313" key="17">
    <source>
        <dbReference type="Proteomes" id="UP000320333"/>
    </source>
</evidence>
<proteinExistence type="inferred from homology"/>
<evidence type="ECO:0000259" key="15">
    <source>
        <dbReference type="Pfam" id="PF00930"/>
    </source>
</evidence>
<dbReference type="PROSITE" id="PS00708">
    <property type="entry name" value="PRO_ENDOPEP_SER"/>
    <property type="match status" value="1"/>
</dbReference>
<evidence type="ECO:0000256" key="12">
    <source>
        <dbReference type="SAM" id="MobiDB-lite"/>
    </source>
</evidence>
<comment type="similarity">
    <text evidence="2">Belongs to the peptidase S9B family.</text>
</comment>
<dbReference type="Pfam" id="PF00930">
    <property type="entry name" value="DPPIV_N"/>
    <property type="match status" value="1"/>
</dbReference>
<dbReference type="Proteomes" id="UP000320333">
    <property type="component" value="Unassembled WGS sequence"/>
</dbReference>
<evidence type="ECO:0000256" key="1">
    <source>
        <dbReference type="ARBA" id="ARBA00004576"/>
    </source>
</evidence>
<keyword evidence="9 13" id="KW-1133">Transmembrane helix</keyword>
<evidence type="ECO:0000256" key="11">
    <source>
        <dbReference type="ARBA" id="ARBA00023180"/>
    </source>
</evidence>
<dbReference type="Gene3D" id="2.140.10.30">
    <property type="entry name" value="Dipeptidylpeptidase IV, N-terminal domain"/>
    <property type="match status" value="1"/>
</dbReference>
<accession>A0A507FR42</accession>
<evidence type="ECO:0000256" key="3">
    <source>
        <dbReference type="ARBA" id="ARBA00022438"/>
    </source>
</evidence>
<keyword evidence="8" id="KW-0735">Signal-anchor</keyword>
<sequence>MEFGRDRNVSATNTLQEDVEADPLVDRDRSGATDADADADAETTEGGAKALRRTRRFRLLNWRNTSLVEARLQSIARQPGFILAILGLMLIVIVVLSLRVPAHNQSQAQALTDGVDLGPDGKPLIPFNFDTLNSGLFSADLASRKWVKGAPDGSYLLKESDSSLVIHHVNSKEKTVLAAYKDLVIDQSRTPLQYTGFEVSPSVKHVLFESNIVKGWRHSFFATYHIFDVEKKTLKVLAASTPSTVGSVANNGATDTQQHSRAESGQASDNEEVLGKGKVALAIWAPNGNSVAWVRDNDIYVTSVETNTEVQITTDGSFDIMNGIADWVYEEEVYGGNQALWFSPDASKLAYLKFNDAKVPSYNVQMFFGGSGGDQQYPEEISIKYPKAGTTNPVATLHISNPSAPSASSREIPINFSPPESLFPDDDRLIVEVKWMADSDSLMVRMMNRVQDHQRLYIVTAPTVAAPGAQKTQDAGSSGGIATPISKNGTDVAAWTALLVRDEKSRDEAWLTTQLQAIHVLPISKAAARSEPQYLEHAEDERGFMHIAYYDSIMAKSPVTWLTTGDFEVAHVVHVDTERNVVYYTSTAKGSMQRHLYSVKIKKDDSHQEEKLTPPKGITWTSSVRSFGLKDTSHDANSGIGLPVGETGWYDASFSSDGGYYLLTYRGPDVPFQKIISLYDTSIDFPFKTNEVVANNLKGHAMPKQLFLTIPLSHAPGIDVNAQLIVPNSFDPSDKTKKYPMLIKVYGGPNSQTVREVFNLEFETALSAEGYIILVVDPRGTCCKGRGFRAVVSKQLGKLEASDVVDAASYIVQKGFVDPAKVAIWGWSYGGFLSSKVIESNSGVINTGIAVAPVTDWKFYDSVYTERYMKTPLMNPKGYETSAVANMTGFKNADFLLIHGTGDDNVHFQNSLSLIWKLTSSQVHRYQVQFYPDSDHSMSAGNAFWELFDLLHRFLDGKFGVNDKTTGGVEGNLHPRDLEMKSHGVVEGLGVEWDRFKVDK</sequence>
<dbReference type="EMBL" id="QEAP01000001">
    <property type="protein sequence ID" value="TPX78722.1"/>
    <property type="molecule type" value="Genomic_DNA"/>
</dbReference>
<dbReference type="GO" id="GO:0004177">
    <property type="term" value="F:aminopeptidase activity"/>
    <property type="evidence" value="ECO:0007669"/>
    <property type="project" value="UniProtKB-KW"/>
</dbReference>
<dbReference type="FunFam" id="3.40.50.1820:FF:000003">
    <property type="entry name" value="Dipeptidyl peptidase 4"/>
    <property type="match status" value="1"/>
</dbReference>
<dbReference type="AlphaFoldDB" id="A0A507FR42"/>
<evidence type="ECO:0000256" key="2">
    <source>
        <dbReference type="ARBA" id="ARBA00006150"/>
    </source>
</evidence>